<evidence type="ECO:0000313" key="2">
    <source>
        <dbReference type="EMBL" id="VAW29605.1"/>
    </source>
</evidence>
<feature type="region of interest" description="Disordered" evidence="1">
    <location>
        <begin position="110"/>
        <end position="143"/>
    </location>
</feature>
<gene>
    <name evidence="2" type="ORF">MNBD_BACTEROID06-625</name>
</gene>
<name>A0A3B0UF45_9ZZZZ</name>
<protein>
    <submittedName>
        <fullName evidence="2">Uncharacterized protein</fullName>
    </submittedName>
</protein>
<reference evidence="2" key="1">
    <citation type="submission" date="2018-06" db="EMBL/GenBank/DDBJ databases">
        <authorList>
            <person name="Zhirakovskaya E."/>
        </authorList>
    </citation>
    <scope>NUCLEOTIDE SEQUENCE</scope>
</reference>
<dbReference type="AlphaFoldDB" id="A0A3B0UF45"/>
<accession>A0A3B0UF45</accession>
<proteinExistence type="predicted"/>
<dbReference type="EMBL" id="UOES01000600">
    <property type="protein sequence ID" value="VAW29605.1"/>
    <property type="molecule type" value="Genomic_DNA"/>
</dbReference>
<feature type="compositionally biased region" description="Basic and acidic residues" evidence="1">
    <location>
        <begin position="124"/>
        <end position="137"/>
    </location>
</feature>
<feature type="non-terminal residue" evidence="2">
    <location>
        <position position="143"/>
    </location>
</feature>
<evidence type="ECO:0000256" key="1">
    <source>
        <dbReference type="SAM" id="MobiDB-lite"/>
    </source>
</evidence>
<sequence length="143" mass="16596">MIIFTTKKRSGNMKNNRSLSISTKISETQKENLLTVLSKHIPDKIYREVSTGKRRDRVFSNSATLETMVLTATQEDKSLKNSVLLYYRGHQMKRELLEQEIEELQIQAKSEENQLKKRKPGRPSKFDKKLPKSKQEDISLNTA</sequence>
<organism evidence="2">
    <name type="scientific">hydrothermal vent metagenome</name>
    <dbReference type="NCBI Taxonomy" id="652676"/>
    <lineage>
        <taxon>unclassified sequences</taxon>
        <taxon>metagenomes</taxon>
        <taxon>ecological metagenomes</taxon>
    </lineage>
</organism>